<gene>
    <name evidence="4" type="ORF">ACFP1C_06045</name>
</gene>
<dbReference type="Proteomes" id="UP001596283">
    <property type="component" value="Unassembled WGS sequence"/>
</dbReference>
<dbReference type="InterPro" id="IPR027994">
    <property type="entry name" value="WxL_dom"/>
</dbReference>
<protein>
    <submittedName>
        <fullName evidence="4">WxL domain-containing protein</fullName>
    </submittedName>
</protein>
<sequence length="258" mass="26027">MNKTVSSLLLAGALLLGSVAPVVANAATGDDTGKTGQTENTITFTKPDGTNVDPADPNNPGTKDPNGGNGGVDTPDPTKTGDLTFLYVSPNMDFGSHVSATSVTSSNKPTVTTADLGTTKTNANLLTEVQDTRGTNAGWTVNVTADQMKDTAGDVLKGATLQLDASNATITNSAVSDTSTGYNKGDQNLPAGIVGSDGTISTDTATHTIYSAQAGSGMLVTAFQLAPENITLGSIPANVKAGTYTGNLNWTLTDTPGA</sequence>
<evidence type="ECO:0000256" key="2">
    <source>
        <dbReference type="SAM" id="SignalP"/>
    </source>
</evidence>
<feature type="compositionally biased region" description="Polar residues" evidence="1">
    <location>
        <begin position="34"/>
        <end position="44"/>
    </location>
</feature>
<feature type="region of interest" description="Disordered" evidence="1">
    <location>
        <begin position="27"/>
        <end position="81"/>
    </location>
</feature>
<reference evidence="5" key="1">
    <citation type="journal article" date="2019" name="Int. J. Syst. Evol. Microbiol.">
        <title>The Global Catalogue of Microorganisms (GCM) 10K type strain sequencing project: providing services to taxonomists for standard genome sequencing and annotation.</title>
        <authorList>
            <consortium name="The Broad Institute Genomics Platform"/>
            <consortium name="The Broad Institute Genome Sequencing Center for Infectious Disease"/>
            <person name="Wu L."/>
            <person name="Ma J."/>
        </authorList>
    </citation>
    <scope>NUCLEOTIDE SEQUENCE [LARGE SCALE GENOMIC DNA]</scope>
    <source>
        <strain evidence="5">CCM 8908</strain>
    </source>
</reference>
<organism evidence="4 5">
    <name type="scientific">Levilactobacillus fujinensis</name>
    <dbReference type="NCBI Taxonomy" id="2486024"/>
    <lineage>
        <taxon>Bacteria</taxon>
        <taxon>Bacillati</taxon>
        <taxon>Bacillota</taxon>
        <taxon>Bacilli</taxon>
        <taxon>Lactobacillales</taxon>
        <taxon>Lactobacillaceae</taxon>
        <taxon>Levilactobacillus</taxon>
    </lineage>
</organism>
<evidence type="ECO:0000259" key="3">
    <source>
        <dbReference type="Pfam" id="PF13731"/>
    </source>
</evidence>
<name>A0ABW1TFB5_9LACO</name>
<feature type="domain" description="WxL" evidence="3">
    <location>
        <begin position="33"/>
        <end position="256"/>
    </location>
</feature>
<accession>A0ABW1TFB5</accession>
<keyword evidence="2" id="KW-0732">Signal</keyword>
<dbReference type="EMBL" id="JBHSSI010000033">
    <property type="protein sequence ID" value="MFC6260507.1"/>
    <property type="molecule type" value="Genomic_DNA"/>
</dbReference>
<evidence type="ECO:0000256" key="1">
    <source>
        <dbReference type="SAM" id="MobiDB-lite"/>
    </source>
</evidence>
<evidence type="ECO:0000313" key="5">
    <source>
        <dbReference type="Proteomes" id="UP001596283"/>
    </source>
</evidence>
<proteinExistence type="predicted"/>
<feature type="signal peptide" evidence="2">
    <location>
        <begin position="1"/>
        <end position="26"/>
    </location>
</feature>
<dbReference type="RefSeq" id="WP_125687629.1">
    <property type="nucleotide sequence ID" value="NZ_JBHSSI010000033.1"/>
</dbReference>
<dbReference type="Pfam" id="PF13731">
    <property type="entry name" value="WxL"/>
    <property type="match status" value="1"/>
</dbReference>
<evidence type="ECO:0000313" key="4">
    <source>
        <dbReference type="EMBL" id="MFC6260507.1"/>
    </source>
</evidence>
<feature type="chain" id="PRO_5046439493" evidence="2">
    <location>
        <begin position="27"/>
        <end position="258"/>
    </location>
</feature>
<comment type="caution">
    <text evidence="4">The sequence shown here is derived from an EMBL/GenBank/DDBJ whole genome shotgun (WGS) entry which is preliminary data.</text>
</comment>
<keyword evidence="5" id="KW-1185">Reference proteome</keyword>